<protein>
    <submittedName>
        <fullName evidence="1">GM25575</fullName>
    </submittedName>
</protein>
<keyword evidence="2" id="KW-1185">Reference proteome</keyword>
<reference evidence="1 2" key="1">
    <citation type="journal article" date="2007" name="Nature">
        <title>Evolution of genes and genomes on the Drosophila phylogeny.</title>
        <authorList>
            <consortium name="Drosophila 12 Genomes Consortium"/>
            <person name="Clark A.G."/>
            <person name="Eisen M.B."/>
            <person name="Smith D.R."/>
            <person name="Bergman C.M."/>
            <person name="Oliver B."/>
            <person name="Markow T.A."/>
            <person name="Kaufman T.C."/>
            <person name="Kellis M."/>
            <person name="Gelbart W."/>
            <person name="Iyer V.N."/>
            <person name="Pollard D.A."/>
            <person name="Sackton T.B."/>
            <person name="Larracuente A.M."/>
            <person name="Singh N.D."/>
            <person name="Abad J.P."/>
            <person name="Abt D.N."/>
            <person name="Adryan B."/>
            <person name="Aguade M."/>
            <person name="Akashi H."/>
            <person name="Anderson W.W."/>
            <person name="Aquadro C.F."/>
            <person name="Ardell D.H."/>
            <person name="Arguello R."/>
            <person name="Artieri C.G."/>
            <person name="Barbash D.A."/>
            <person name="Barker D."/>
            <person name="Barsanti P."/>
            <person name="Batterham P."/>
            <person name="Batzoglou S."/>
            <person name="Begun D."/>
            <person name="Bhutkar A."/>
            <person name="Blanco E."/>
            <person name="Bosak S.A."/>
            <person name="Bradley R.K."/>
            <person name="Brand A.D."/>
            <person name="Brent M.R."/>
            <person name="Brooks A.N."/>
            <person name="Brown R.H."/>
            <person name="Butlin R.K."/>
            <person name="Caggese C."/>
            <person name="Calvi B.R."/>
            <person name="Bernardo de Carvalho A."/>
            <person name="Caspi A."/>
            <person name="Castrezana S."/>
            <person name="Celniker S.E."/>
            <person name="Chang J.L."/>
            <person name="Chapple C."/>
            <person name="Chatterji S."/>
            <person name="Chinwalla A."/>
            <person name="Civetta A."/>
            <person name="Clifton S.W."/>
            <person name="Comeron J.M."/>
            <person name="Costello J.C."/>
            <person name="Coyne J.A."/>
            <person name="Daub J."/>
            <person name="David R.G."/>
            <person name="Delcher A.L."/>
            <person name="Delehaunty K."/>
            <person name="Do C.B."/>
            <person name="Ebling H."/>
            <person name="Edwards K."/>
            <person name="Eickbush T."/>
            <person name="Evans J.D."/>
            <person name="Filipski A."/>
            <person name="Findeiss S."/>
            <person name="Freyhult E."/>
            <person name="Fulton L."/>
            <person name="Fulton R."/>
            <person name="Garcia A.C."/>
            <person name="Gardiner A."/>
            <person name="Garfield D.A."/>
            <person name="Garvin B.E."/>
            <person name="Gibson G."/>
            <person name="Gilbert D."/>
            <person name="Gnerre S."/>
            <person name="Godfrey J."/>
            <person name="Good R."/>
            <person name="Gotea V."/>
            <person name="Gravely B."/>
            <person name="Greenberg A.J."/>
            <person name="Griffiths-Jones S."/>
            <person name="Gross S."/>
            <person name="Guigo R."/>
            <person name="Gustafson E.A."/>
            <person name="Haerty W."/>
            <person name="Hahn M.W."/>
            <person name="Halligan D.L."/>
            <person name="Halpern A.L."/>
            <person name="Halter G.M."/>
            <person name="Han M.V."/>
            <person name="Heger A."/>
            <person name="Hillier L."/>
            <person name="Hinrichs A.S."/>
            <person name="Holmes I."/>
            <person name="Hoskins R.A."/>
            <person name="Hubisz M.J."/>
            <person name="Hultmark D."/>
            <person name="Huntley M.A."/>
            <person name="Jaffe D.B."/>
            <person name="Jagadeeshan S."/>
            <person name="Jeck W.R."/>
            <person name="Johnson J."/>
            <person name="Jones C.D."/>
            <person name="Jordan W.C."/>
            <person name="Karpen G.H."/>
            <person name="Kataoka E."/>
            <person name="Keightley P.D."/>
            <person name="Kheradpour P."/>
            <person name="Kirkness E.F."/>
            <person name="Koerich L.B."/>
            <person name="Kristiansen K."/>
            <person name="Kudrna D."/>
            <person name="Kulathinal R.J."/>
            <person name="Kumar S."/>
            <person name="Kwok R."/>
            <person name="Lander E."/>
            <person name="Langley C.H."/>
            <person name="Lapoint R."/>
            <person name="Lazzaro B.P."/>
            <person name="Lee S.J."/>
            <person name="Levesque L."/>
            <person name="Li R."/>
            <person name="Lin C.F."/>
            <person name="Lin M.F."/>
            <person name="Lindblad-Toh K."/>
            <person name="Llopart A."/>
            <person name="Long M."/>
            <person name="Low L."/>
            <person name="Lozovsky E."/>
            <person name="Lu J."/>
            <person name="Luo M."/>
            <person name="Machado C.A."/>
            <person name="Makalowski W."/>
            <person name="Marzo M."/>
            <person name="Matsuda M."/>
            <person name="Matzkin L."/>
            <person name="McAllister B."/>
            <person name="McBride C.S."/>
            <person name="McKernan B."/>
            <person name="McKernan K."/>
            <person name="Mendez-Lago M."/>
            <person name="Minx P."/>
            <person name="Mollenhauer M.U."/>
            <person name="Montooth K."/>
            <person name="Mount S.M."/>
            <person name="Mu X."/>
            <person name="Myers E."/>
            <person name="Negre B."/>
            <person name="Newfeld S."/>
            <person name="Nielsen R."/>
            <person name="Noor M.A."/>
            <person name="O'Grady P."/>
            <person name="Pachter L."/>
            <person name="Papaceit M."/>
            <person name="Parisi M.J."/>
            <person name="Parisi M."/>
            <person name="Parts L."/>
            <person name="Pedersen J.S."/>
            <person name="Pesole G."/>
            <person name="Phillippy A.M."/>
            <person name="Ponting C.P."/>
            <person name="Pop M."/>
            <person name="Porcelli D."/>
            <person name="Powell J.R."/>
            <person name="Prohaska S."/>
            <person name="Pruitt K."/>
            <person name="Puig M."/>
            <person name="Quesneville H."/>
            <person name="Ram K.R."/>
            <person name="Rand D."/>
            <person name="Rasmussen M.D."/>
            <person name="Reed L.K."/>
            <person name="Reenan R."/>
            <person name="Reily A."/>
            <person name="Remington K.A."/>
            <person name="Rieger T.T."/>
            <person name="Ritchie M.G."/>
            <person name="Robin C."/>
            <person name="Rogers Y.H."/>
            <person name="Rohde C."/>
            <person name="Rozas J."/>
            <person name="Rubenfield M.J."/>
            <person name="Ruiz A."/>
            <person name="Russo S."/>
            <person name="Salzberg S.L."/>
            <person name="Sanchez-Gracia A."/>
            <person name="Saranga D.J."/>
            <person name="Sato H."/>
            <person name="Schaeffer S.W."/>
            <person name="Schatz M.C."/>
            <person name="Schlenke T."/>
            <person name="Schwartz R."/>
            <person name="Segarra C."/>
            <person name="Singh R.S."/>
            <person name="Sirot L."/>
            <person name="Sirota M."/>
            <person name="Sisneros N.B."/>
            <person name="Smith C.D."/>
            <person name="Smith T.F."/>
            <person name="Spieth J."/>
            <person name="Stage D.E."/>
            <person name="Stark A."/>
            <person name="Stephan W."/>
            <person name="Strausberg R.L."/>
            <person name="Strempel S."/>
            <person name="Sturgill D."/>
            <person name="Sutton G."/>
            <person name="Sutton G.G."/>
            <person name="Tao W."/>
            <person name="Teichmann S."/>
            <person name="Tobari Y.N."/>
            <person name="Tomimura Y."/>
            <person name="Tsolas J.M."/>
            <person name="Valente V.L."/>
            <person name="Venter E."/>
            <person name="Venter J.C."/>
            <person name="Vicario S."/>
            <person name="Vieira F.G."/>
            <person name="Vilella A.J."/>
            <person name="Villasante A."/>
            <person name="Walenz B."/>
            <person name="Wang J."/>
            <person name="Wasserman M."/>
            <person name="Watts T."/>
            <person name="Wilson D."/>
            <person name="Wilson R.K."/>
            <person name="Wing R.A."/>
            <person name="Wolfner M.F."/>
            <person name="Wong A."/>
            <person name="Wong G.K."/>
            <person name="Wu C.I."/>
            <person name="Wu G."/>
            <person name="Yamamoto D."/>
            <person name="Yang H.P."/>
            <person name="Yang S.P."/>
            <person name="Yorke J.A."/>
            <person name="Yoshida K."/>
            <person name="Zdobnov E."/>
            <person name="Zhang P."/>
            <person name="Zhang Y."/>
            <person name="Zimin A.V."/>
            <person name="Baldwin J."/>
            <person name="Abdouelleil A."/>
            <person name="Abdulkadir J."/>
            <person name="Abebe A."/>
            <person name="Abera B."/>
            <person name="Abreu J."/>
            <person name="Acer S.C."/>
            <person name="Aftuck L."/>
            <person name="Alexander A."/>
            <person name="An P."/>
            <person name="Anderson E."/>
            <person name="Anderson S."/>
            <person name="Arachi H."/>
            <person name="Azer M."/>
            <person name="Bachantsang P."/>
            <person name="Barry A."/>
            <person name="Bayul T."/>
            <person name="Berlin A."/>
            <person name="Bessette D."/>
            <person name="Bloom T."/>
            <person name="Blye J."/>
            <person name="Boguslavskiy L."/>
            <person name="Bonnet C."/>
            <person name="Boukhgalter B."/>
            <person name="Bourzgui I."/>
            <person name="Brown A."/>
            <person name="Cahill P."/>
            <person name="Channer S."/>
            <person name="Cheshatsang Y."/>
            <person name="Chuda L."/>
            <person name="Citroen M."/>
            <person name="Collymore A."/>
            <person name="Cooke P."/>
            <person name="Costello M."/>
            <person name="D'Aco K."/>
            <person name="Daza R."/>
            <person name="De Haan G."/>
            <person name="DeGray S."/>
            <person name="DeMaso C."/>
            <person name="Dhargay N."/>
            <person name="Dooley K."/>
            <person name="Dooley E."/>
            <person name="Doricent M."/>
            <person name="Dorje P."/>
            <person name="Dorjee K."/>
            <person name="Dupes A."/>
            <person name="Elong R."/>
            <person name="Falk J."/>
            <person name="Farina A."/>
            <person name="Faro S."/>
            <person name="Ferguson D."/>
            <person name="Fisher S."/>
            <person name="Foley C.D."/>
            <person name="Franke A."/>
            <person name="Friedrich D."/>
            <person name="Gadbois L."/>
            <person name="Gearin G."/>
            <person name="Gearin C.R."/>
            <person name="Giannoukos G."/>
            <person name="Goode T."/>
            <person name="Graham J."/>
            <person name="Grandbois E."/>
            <person name="Grewal S."/>
            <person name="Gyaltsen K."/>
            <person name="Hafez N."/>
            <person name="Hagos B."/>
            <person name="Hall J."/>
            <person name="Henson C."/>
            <person name="Hollinger A."/>
            <person name="Honan T."/>
            <person name="Huard M.D."/>
            <person name="Hughes L."/>
            <person name="Hurhula B."/>
            <person name="Husby M.E."/>
            <person name="Kamat A."/>
            <person name="Kanga B."/>
            <person name="Kashin S."/>
            <person name="Khazanovich D."/>
            <person name="Kisner P."/>
            <person name="Lance K."/>
            <person name="Lara M."/>
            <person name="Lee W."/>
            <person name="Lennon N."/>
            <person name="Letendre F."/>
            <person name="LeVine R."/>
            <person name="Lipovsky A."/>
            <person name="Liu X."/>
            <person name="Liu J."/>
            <person name="Liu S."/>
            <person name="Lokyitsang T."/>
            <person name="Lokyitsang Y."/>
            <person name="Lubonja R."/>
            <person name="Lui A."/>
            <person name="MacDonald P."/>
            <person name="Magnisalis V."/>
            <person name="Maru K."/>
            <person name="Matthews C."/>
            <person name="McCusker W."/>
            <person name="McDonough S."/>
            <person name="Mehta T."/>
            <person name="Meldrim J."/>
            <person name="Meneus L."/>
            <person name="Mihai O."/>
            <person name="Mihalev A."/>
            <person name="Mihova T."/>
            <person name="Mittelman R."/>
            <person name="Mlenga V."/>
            <person name="Montmayeur A."/>
            <person name="Mulrain L."/>
            <person name="Navidi A."/>
            <person name="Naylor J."/>
            <person name="Negash T."/>
            <person name="Nguyen T."/>
            <person name="Nguyen N."/>
            <person name="Nicol R."/>
            <person name="Norbu C."/>
            <person name="Norbu N."/>
            <person name="Novod N."/>
            <person name="O'Neill B."/>
            <person name="Osman S."/>
            <person name="Markiewicz E."/>
            <person name="Oyono O.L."/>
            <person name="Patti C."/>
            <person name="Phunkhang P."/>
            <person name="Pierre F."/>
            <person name="Priest M."/>
            <person name="Raghuraman S."/>
            <person name="Rege F."/>
            <person name="Reyes R."/>
            <person name="Rise C."/>
            <person name="Rogov P."/>
            <person name="Ross K."/>
            <person name="Ryan E."/>
            <person name="Settipalli S."/>
            <person name="Shea T."/>
            <person name="Sherpa N."/>
            <person name="Shi L."/>
            <person name="Shih D."/>
            <person name="Sparrow T."/>
            <person name="Spaulding J."/>
            <person name="Stalker J."/>
            <person name="Stange-Thomann N."/>
            <person name="Stavropoulos S."/>
            <person name="Stone C."/>
            <person name="Strader C."/>
            <person name="Tesfaye S."/>
            <person name="Thomson T."/>
            <person name="Thoulutsang Y."/>
            <person name="Thoulutsang D."/>
            <person name="Topham K."/>
            <person name="Topping I."/>
            <person name="Tsamla T."/>
            <person name="Vassiliev H."/>
            <person name="Vo A."/>
            <person name="Wangchuk T."/>
            <person name="Wangdi T."/>
            <person name="Weiand M."/>
            <person name="Wilkinson J."/>
            <person name="Wilson A."/>
            <person name="Yadav S."/>
            <person name="Young G."/>
            <person name="Yu Q."/>
            <person name="Zembek L."/>
            <person name="Zhong D."/>
            <person name="Zimmer A."/>
            <person name="Zwirko Z."/>
            <person name="Jaffe D.B."/>
            <person name="Alvarez P."/>
            <person name="Brockman W."/>
            <person name="Butler J."/>
            <person name="Chin C."/>
            <person name="Gnerre S."/>
            <person name="Grabherr M."/>
            <person name="Kleber M."/>
            <person name="Mauceli E."/>
            <person name="MacCallum I."/>
        </authorList>
    </citation>
    <scope>NUCLEOTIDE SEQUENCE [LARGE SCALE GENOMIC DNA]</scope>
    <source>
        <strain evidence="2">Rob3c / Tucson 14021-0248.25</strain>
    </source>
</reference>
<evidence type="ECO:0000313" key="2">
    <source>
        <dbReference type="Proteomes" id="UP000001292"/>
    </source>
</evidence>
<dbReference type="AlphaFoldDB" id="B4HIM8"/>
<gene>
    <name evidence="1" type="primary">Dsec\GM25575</name>
    <name evidence="1" type="ORF">Dsec_GM25575</name>
</gene>
<evidence type="ECO:0000313" key="1">
    <source>
        <dbReference type="EMBL" id="EDW41658.1"/>
    </source>
</evidence>
<organism evidence="2">
    <name type="scientific">Drosophila sechellia</name>
    <name type="common">Fruit fly</name>
    <dbReference type="NCBI Taxonomy" id="7238"/>
    <lineage>
        <taxon>Eukaryota</taxon>
        <taxon>Metazoa</taxon>
        <taxon>Ecdysozoa</taxon>
        <taxon>Arthropoda</taxon>
        <taxon>Hexapoda</taxon>
        <taxon>Insecta</taxon>
        <taxon>Pterygota</taxon>
        <taxon>Neoptera</taxon>
        <taxon>Endopterygota</taxon>
        <taxon>Diptera</taxon>
        <taxon>Brachycera</taxon>
        <taxon>Muscomorpha</taxon>
        <taxon>Ephydroidea</taxon>
        <taxon>Drosophilidae</taxon>
        <taxon>Drosophila</taxon>
        <taxon>Sophophora</taxon>
    </lineage>
</organism>
<dbReference type="HOGENOM" id="CLU_2888145_0_0_1"/>
<dbReference type="EMBL" id="CH480815">
    <property type="protein sequence ID" value="EDW41658.1"/>
    <property type="molecule type" value="Genomic_DNA"/>
</dbReference>
<proteinExistence type="predicted"/>
<sequence length="63" mass="7006">MQQQFAAKWTAAAAAAAQTEERATLERAIRESATRKWLPHGQVWKPFQASLAVYGATIELNAY</sequence>
<name>B4HIM8_DROSE</name>
<accession>B4HIM8</accession>
<dbReference type="Proteomes" id="UP000001292">
    <property type="component" value="Unassembled WGS sequence"/>
</dbReference>